<dbReference type="InterPro" id="IPR002182">
    <property type="entry name" value="NB-ARC"/>
</dbReference>
<gene>
    <name evidence="2" type="ORF">PIB30_056011</name>
</gene>
<dbReference type="InterPro" id="IPR035897">
    <property type="entry name" value="Toll_tir_struct_dom_sf"/>
</dbReference>
<dbReference type="Gene3D" id="3.40.50.10140">
    <property type="entry name" value="Toll/interleukin-1 receptor homology (TIR) domain"/>
    <property type="match status" value="1"/>
</dbReference>
<name>A0ABU6SJ31_9FABA</name>
<dbReference type="Proteomes" id="UP001341840">
    <property type="component" value="Unassembled WGS sequence"/>
</dbReference>
<dbReference type="EMBL" id="JASCZI010060858">
    <property type="protein sequence ID" value="MED6136420.1"/>
    <property type="molecule type" value="Genomic_DNA"/>
</dbReference>
<dbReference type="InterPro" id="IPR000157">
    <property type="entry name" value="TIR_dom"/>
</dbReference>
<comment type="caution">
    <text evidence="2">The sequence shown here is derived from an EMBL/GenBank/DDBJ whole genome shotgun (WGS) entry which is preliminary data.</text>
</comment>
<dbReference type="Pfam" id="PF00931">
    <property type="entry name" value="NB-ARC"/>
    <property type="match status" value="1"/>
</dbReference>
<keyword evidence="3" id="KW-1185">Reference proteome</keyword>
<evidence type="ECO:0000259" key="1">
    <source>
        <dbReference type="PROSITE" id="PS50104"/>
    </source>
</evidence>
<dbReference type="PANTHER" id="PTHR11017">
    <property type="entry name" value="LEUCINE-RICH REPEAT-CONTAINING PROTEIN"/>
    <property type="match status" value="1"/>
</dbReference>
<dbReference type="PROSITE" id="PS50104">
    <property type="entry name" value="TIR"/>
    <property type="match status" value="1"/>
</dbReference>
<evidence type="ECO:0000313" key="2">
    <source>
        <dbReference type="EMBL" id="MED6136420.1"/>
    </source>
</evidence>
<dbReference type="InterPro" id="IPR044974">
    <property type="entry name" value="Disease_R_plants"/>
</dbReference>
<dbReference type="SUPFAM" id="SSF52540">
    <property type="entry name" value="P-loop containing nucleoside triphosphate hydrolases"/>
    <property type="match status" value="1"/>
</dbReference>
<dbReference type="InterPro" id="IPR027417">
    <property type="entry name" value="P-loop_NTPase"/>
</dbReference>
<dbReference type="SMART" id="SM00255">
    <property type="entry name" value="TIR"/>
    <property type="match status" value="1"/>
</dbReference>
<reference evidence="2 3" key="1">
    <citation type="journal article" date="2023" name="Plants (Basel)">
        <title>Bridging the Gap: Combining Genomics and Transcriptomics Approaches to Understand Stylosanthes scabra, an Orphan Legume from the Brazilian Caatinga.</title>
        <authorList>
            <person name="Ferreira-Neto J.R.C."/>
            <person name="da Silva M.D."/>
            <person name="Binneck E."/>
            <person name="de Melo N.F."/>
            <person name="da Silva R.H."/>
            <person name="de Melo A.L.T.M."/>
            <person name="Pandolfi V."/>
            <person name="Bustamante F.O."/>
            <person name="Brasileiro-Vidal A.C."/>
            <person name="Benko-Iseppon A.M."/>
        </authorList>
    </citation>
    <scope>NUCLEOTIDE SEQUENCE [LARGE SCALE GENOMIC DNA]</scope>
    <source>
        <tissue evidence="2">Leaves</tissue>
    </source>
</reference>
<proteinExistence type="predicted"/>
<dbReference type="SUPFAM" id="SSF52200">
    <property type="entry name" value="Toll/Interleukin receptor TIR domain"/>
    <property type="match status" value="1"/>
</dbReference>
<protein>
    <recommendedName>
        <fullName evidence="1">TIR domain-containing protein</fullName>
    </recommendedName>
</protein>
<dbReference type="Pfam" id="PF01582">
    <property type="entry name" value="TIR"/>
    <property type="match status" value="1"/>
</dbReference>
<dbReference type="Gene3D" id="3.40.50.300">
    <property type="entry name" value="P-loop containing nucleotide triphosphate hydrolases"/>
    <property type="match status" value="1"/>
</dbReference>
<feature type="domain" description="TIR" evidence="1">
    <location>
        <begin position="6"/>
        <end position="171"/>
    </location>
</feature>
<organism evidence="2 3">
    <name type="scientific">Stylosanthes scabra</name>
    <dbReference type="NCBI Taxonomy" id="79078"/>
    <lineage>
        <taxon>Eukaryota</taxon>
        <taxon>Viridiplantae</taxon>
        <taxon>Streptophyta</taxon>
        <taxon>Embryophyta</taxon>
        <taxon>Tracheophyta</taxon>
        <taxon>Spermatophyta</taxon>
        <taxon>Magnoliopsida</taxon>
        <taxon>eudicotyledons</taxon>
        <taxon>Gunneridae</taxon>
        <taxon>Pentapetalae</taxon>
        <taxon>rosids</taxon>
        <taxon>fabids</taxon>
        <taxon>Fabales</taxon>
        <taxon>Fabaceae</taxon>
        <taxon>Papilionoideae</taxon>
        <taxon>50 kb inversion clade</taxon>
        <taxon>dalbergioids sensu lato</taxon>
        <taxon>Dalbergieae</taxon>
        <taxon>Pterocarpus clade</taxon>
        <taxon>Stylosanthes</taxon>
    </lineage>
</organism>
<dbReference type="PANTHER" id="PTHR11017:SF479">
    <property type="entry name" value="DISEASE RESISTANCE PROTEIN (TIR-NBS-LRR CLASS) FAMILY"/>
    <property type="match status" value="1"/>
</dbReference>
<sequence>MAASKIMYDVFLSFRGTDTRIGFLSHLFKALEDKHIETYVDYKLREGTEISSSLFTAIQQSEIALIIFSQDYASSKWCLEELATIMECRRQNGQIAIPIFYKVDPSWVRHQRGSYHDAFINHQIRFAHKVQIWRDVLKEAANLSGFRSPSSKFRDDAELVEEIVKRVSQRLNQTCQGDLQGLVNHEPIAKLESLLCMESEAVTIIGLWGMGGIGKTTLATAVFNRLCDGFEGVCFLKNVRESAQKYGIDPLKNFFLNC</sequence>
<accession>A0ABU6SJ31</accession>
<evidence type="ECO:0000313" key="3">
    <source>
        <dbReference type="Proteomes" id="UP001341840"/>
    </source>
</evidence>